<reference evidence="5 6" key="1">
    <citation type="journal article" date="2017" name="G3 (Bethesda)">
        <title>The Physical Genome Mapping of Anopheles albimanus Corrected Scaffold Misassemblies and Identified Interarm Rearrangements in Genus Anopheles.</title>
        <authorList>
            <person name="Artemov G.N."/>
            <person name="Peery A.N."/>
            <person name="Jiang X."/>
            <person name="Tu Z."/>
            <person name="Stegniy V.N."/>
            <person name="Sharakhova M.V."/>
            <person name="Sharakhov I.V."/>
        </authorList>
    </citation>
    <scope>NUCLEOTIDE SEQUENCE [LARGE SCALE GENOMIC DNA]</scope>
    <source>
        <strain evidence="5 6">ALBI9_A</strain>
    </source>
</reference>
<dbReference type="PANTHER" id="PTHR21284:SF12">
    <property type="entry name" value="EG:80H7.2 PROTEIN"/>
    <property type="match status" value="1"/>
</dbReference>
<dbReference type="Gene3D" id="1.20.140.150">
    <property type="match status" value="3"/>
</dbReference>
<dbReference type="STRING" id="7167.A0A182F9F6"/>
<dbReference type="AlphaFoldDB" id="A0A182F9F6"/>
<proteinExistence type="predicted"/>
<dbReference type="VEuPathDB" id="VectorBase:AALB20_036498"/>
<keyword evidence="2" id="KW-0812">Transmembrane</keyword>
<dbReference type="VEuPathDB" id="VectorBase:AALB017396"/>
<evidence type="ECO:0000256" key="1">
    <source>
        <dbReference type="ARBA" id="ARBA00004141"/>
    </source>
</evidence>
<dbReference type="VEuPathDB" id="VectorBase:AALB20_034623"/>
<dbReference type="VEuPathDB" id="VectorBase:AALB20_033055"/>
<evidence type="ECO:0000256" key="4">
    <source>
        <dbReference type="ARBA" id="ARBA00023136"/>
    </source>
</evidence>
<organism evidence="5 6">
    <name type="scientific">Anopheles albimanus</name>
    <name type="common">New world malaria mosquito</name>
    <dbReference type="NCBI Taxonomy" id="7167"/>
    <lineage>
        <taxon>Eukaryota</taxon>
        <taxon>Metazoa</taxon>
        <taxon>Ecdysozoa</taxon>
        <taxon>Arthropoda</taxon>
        <taxon>Hexapoda</taxon>
        <taxon>Insecta</taxon>
        <taxon>Pterygota</taxon>
        <taxon>Neoptera</taxon>
        <taxon>Endopterygota</taxon>
        <taxon>Diptera</taxon>
        <taxon>Nematocera</taxon>
        <taxon>Culicoidea</taxon>
        <taxon>Culicidae</taxon>
        <taxon>Anophelinae</taxon>
        <taxon>Anopheles</taxon>
    </lineage>
</organism>
<protein>
    <submittedName>
        <fullName evidence="5">Uncharacterized protein</fullName>
    </submittedName>
</protein>
<comment type="subcellular location">
    <subcellularLocation>
        <location evidence="1">Membrane</location>
        <topology evidence="1">Multi-pass membrane protein</topology>
    </subcellularLocation>
</comment>
<dbReference type="PANTHER" id="PTHR21284">
    <property type="entry name" value="EG:80H7.2 PROTEIN"/>
    <property type="match status" value="1"/>
</dbReference>
<dbReference type="VEuPathDB" id="VectorBase:AALB017394"/>
<dbReference type="GO" id="GO:0035151">
    <property type="term" value="P:regulation of tube size, open tracheal system"/>
    <property type="evidence" value="ECO:0007669"/>
    <property type="project" value="TreeGrafter"/>
</dbReference>
<evidence type="ECO:0000313" key="6">
    <source>
        <dbReference type="Proteomes" id="UP000069272"/>
    </source>
</evidence>
<dbReference type="GO" id="GO:0016020">
    <property type="term" value="C:membrane"/>
    <property type="evidence" value="ECO:0007669"/>
    <property type="project" value="UniProtKB-SubCell"/>
</dbReference>
<dbReference type="GO" id="GO:0019991">
    <property type="term" value="P:septate junction assembly"/>
    <property type="evidence" value="ECO:0007669"/>
    <property type="project" value="TreeGrafter"/>
</dbReference>
<dbReference type="EnsemblMetazoa" id="AALB003131-RA">
    <property type="protein sequence ID" value="AALB003131-PA"/>
    <property type="gene ID" value="AALB003131"/>
</dbReference>
<dbReference type="GO" id="GO:0005918">
    <property type="term" value="C:septate junction"/>
    <property type="evidence" value="ECO:0007669"/>
    <property type="project" value="TreeGrafter"/>
</dbReference>
<dbReference type="Proteomes" id="UP000069272">
    <property type="component" value="Chromosome 2R"/>
</dbReference>
<reference evidence="5" key="2">
    <citation type="submission" date="2022-08" db="UniProtKB">
        <authorList>
            <consortium name="EnsemblMetazoa"/>
        </authorList>
    </citation>
    <scope>IDENTIFICATION</scope>
    <source>
        <strain evidence="5">STECLA/ALBI9_A</strain>
    </source>
</reference>
<keyword evidence="4" id="KW-0472">Membrane</keyword>
<evidence type="ECO:0000313" key="5">
    <source>
        <dbReference type="EnsemblMetazoa" id="AALB003131-PA"/>
    </source>
</evidence>
<evidence type="ECO:0000256" key="2">
    <source>
        <dbReference type="ARBA" id="ARBA00022692"/>
    </source>
</evidence>
<dbReference type="VEuPathDB" id="VectorBase:AALB017395"/>
<keyword evidence="6" id="KW-1185">Reference proteome</keyword>
<evidence type="ECO:0000256" key="3">
    <source>
        <dbReference type="ARBA" id="ARBA00022989"/>
    </source>
</evidence>
<name>A0A182F9F6_ANOAL</name>
<dbReference type="InterPro" id="IPR004031">
    <property type="entry name" value="PMP22/EMP/MP20/Claudin"/>
</dbReference>
<keyword evidence="3" id="KW-1133">Transmembrane helix</keyword>
<dbReference type="Pfam" id="PF13903">
    <property type="entry name" value="Claudin_2"/>
    <property type="match status" value="3"/>
</dbReference>
<accession>A0A182F9F6</accession>
<sequence length="644" mass="74207">MGASTKTAKFAVGFTAFAFLFILISFCSPYWLQTDGELEHPKFTNLGLWELCLRNFQDIHRWYDYPFNGCMWIFEEEYYIIHDYILPGFFIAVQFFFTLCFTLLLSSVWMTLMFLSMSRDNDRYIMLLLTNGTVLLLAGFCGLIAVSIFGCYGDSRDWMPNWEHNDMGWSFALGVVGTFALFPAGVLFIVEARRATYRRLNNIANSEMAAAYTMDEPPIEQSDLATMKRRSLSGNCGVGVFVIALVTVLVAFATPSWLVSDYRITGAKLDRLGLWTHCFRSLPDVNDDYQRRFFVGCRWVYDPFTTGYDEIRGFLIPPFMVATQFFYTLCAIGVILAMVLVLLYFLCAGPDQKFFVKLIQAISYITLAASVCGSIGVIVFACFGNKDKWMPEHANNWFARMSSLSVEKNEYPKASNALVLGSILSYVAGVFLLMSFCSPYWIVSYPESFSNFKNMGLWEYCFRDFTYPYYQFPKQFNGCHHIFSEEYYVIREYLLPGWLMVVQGFVTISFLFTFGSLIIMACELIRWPLKFVLRYEWLLTSISFAGIASSSFFMFLAVAVFGGNAYRRDWLMYPKFNVFSWSYELAVVSFIILGLASLLLYKESRRSYEMRREAKNLVMQMQMHEPGYNPSHHTSRSLHSGGYI</sequence>